<sequence>MTTLKITLHVPPRPPTPLTQPISHSRPSLSTTPTKNSPRVLFPQLITPPTQTFLLHYLPSNIPTHFPPSIPHYYAHQIAPGTAGRGASGVLAAAWSHDSSEEMIHKRLLAGLPL</sequence>
<dbReference type="Proteomes" id="UP000324222">
    <property type="component" value="Unassembled WGS sequence"/>
</dbReference>
<name>A0A5B7H8I0_PORTR</name>
<organism evidence="2 3">
    <name type="scientific">Portunus trituberculatus</name>
    <name type="common">Swimming crab</name>
    <name type="synonym">Neptunus trituberculatus</name>
    <dbReference type="NCBI Taxonomy" id="210409"/>
    <lineage>
        <taxon>Eukaryota</taxon>
        <taxon>Metazoa</taxon>
        <taxon>Ecdysozoa</taxon>
        <taxon>Arthropoda</taxon>
        <taxon>Crustacea</taxon>
        <taxon>Multicrustacea</taxon>
        <taxon>Malacostraca</taxon>
        <taxon>Eumalacostraca</taxon>
        <taxon>Eucarida</taxon>
        <taxon>Decapoda</taxon>
        <taxon>Pleocyemata</taxon>
        <taxon>Brachyura</taxon>
        <taxon>Eubrachyura</taxon>
        <taxon>Portunoidea</taxon>
        <taxon>Portunidae</taxon>
        <taxon>Portuninae</taxon>
        <taxon>Portunus</taxon>
    </lineage>
</organism>
<evidence type="ECO:0000313" key="3">
    <source>
        <dbReference type="Proteomes" id="UP000324222"/>
    </source>
</evidence>
<dbReference type="AlphaFoldDB" id="A0A5B7H8I0"/>
<gene>
    <name evidence="2" type="ORF">E2C01_060148</name>
</gene>
<protein>
    <submittedName>
        <fullName evidence="2">Uncharacterized protein</fullName>
    </submittedName>
</protein>
<keyword evidence="3" id="KW-1185">Reference proteome</keyword>
<evidence type="ECO:0000313" key="2">
    <source>
        <dbReference type="EMBL" id="MPC66005.1"/>
    </source>
</evidence>
<evidence type="ECO:0000256" key="1">
    <source>
        <dbReference type="SAM" id="MobiDB-lite"/>
    </source>
</evidence>
<accession>A0A5B7H8I0</accession>
<proteinExistence type="predicted"/>
<reference evidence="2 3" key="1">
    <citation type="submission" date="2019-05" db="EMBL/GenBank/DDBJ databases">
        <title>Another draft genome of Portunus trituberculatus and its Hox gene families provides insights of decapod evolution.</title>
        <authorList>
            <person name="Jeong J.-H."/>
            <person name="Song I."/>
            <person name="Kim S."/>
            <person name="Choi T."/>
            <person name="Kim D."/>
            <person name="Ryu S."/>
            <person name="Kim W."/>
        </authorList>
    </citation>
    <scope>NUCLEOTIDE SEQUENCE [LARGE SCALE GENOMIC DNA]</scope>
    <source>
        <tissue evidence="2">Muscle</tissue>
    </source>
</reference>
<dbReference type="EMBL" id="VSRR010024149">
    <property type="protein sequence ID" value="MPC66005.1"/>
    <property type="molecule type" value="Genomic_DNA"/>
</dbReference>
<feature type="region of interest" description="Disordered" evidence="1">
    <location>
        <begin position="1"/>
        <end position="40"/>
    </location>
</feature>
<comment type="caution">
    <text evidence="2">The sequence shown here is derived from an EMBL/GenBank/DDBJ whole genome shotgun (WGS) entry which is preliminary data.</text>
</comment>
<feature type="compositionally biased region" description="Polar residues" evidence="1">
    <location>
        <begin position="22"/>
        <end position="37"/>
    </location>
</feature>